<accession>A0A0W7TRQ7</accession>
<dbReference type="PROSITE" id="PS50943">
    <property type="entry name" value="HTH_CROC1"/>
    <property type="match status" value="1"/>
</dbReference>
<dbReference type="Gene3D" id="1.10.260.40">
    <property type="entry name" value="lambda repressor-like DNA-binding domains"/>
    <property type="match status" value="1"/>
</dbReference>
<proteinExistence type="predicted"/>
<dbReference type="PANTHER" id="PTHR46797:SF23">
    <property type="entry name" value="HTH-TYPE TRANSCRIPTIONAL REGULATOR SUTR"/>
    <property type="match status" value="1"/>
</dbReference>
<name>A0A0W7TRQ7_9FIRM</name>
<evidence type="ECO:0000313" key="6">
    <source>
        <dbReference type="Proteomes" id="UP000053433"/>
    </source>
</evidence>
<dbReference type="RefSeq" id="WP_016295838.1">
    <property type="nucleotide sequence ID" value="NZ_DBGEBT010000048.1"/>
</dbReference>
<gene>
    <name evidence="5" type="ORF">ASJ35_07300</name>
</gene>
<keyword evidence="2" id="KW-0238">DNA-binding</keyword>
<dbReference type="GO" id="GO:0003677">
    <property type="term" value="F:DNA binding"/>
    <property type="evidence" value="ECO:0007669"/>
    <property type="project" value="UniProtKB-KW"/>
</dbReference>
<dbReference type="InterPro" id="IPR050807">
    <property type="entry name" value="TransReg_Diox_bact_type"/>
</dbReference>
<dbReference type="EMBL" id="LMUA01000008">
    <property type="protein sequence ID" value="KUE76538.1"/>
    <property type="molecule type" value="Genomic_DNA"/>
</dbReference>
<evidence type="ECO:0000256" key="1">
    <source>
        <dbReference type="ARBA" id="ARBA00023015"/>
    </source>
</evidence>
<evidence type="ECO:0000256" key="3">
    <source>
        <dbReference type="ARBA" id="ARBA00023163"/>
    </source>
</evidence>
<dbReference type="GO" id="GO:0005829">
    <property type="term" value="C:cytosol"/>
    <property type="evidence" value="ECO:0007669"/>
    <property type="project" value="TreeGrafter"/>
</dbReference>
<reference evidence="5 6" key="1">
    <citation type="submission" date="2015-10" db="EMBL/GenBank/DDBJ databases">
        <title>A novel member of the family Ruminococcaceae isolated from human faeces.</title>
        <authorList>
            <person name="Shkoporov A.N."/>
            <person name="Chaplin A.V."/>
            <person name="Motuzova O.V."/>
            <person name="Kafarskaia L.I."/>
            <person name="Efimov B.A."/>
        </authorList>
    </citation>
    <scope>NUCLEOTIDE SEQUENCE [LARGE SCALE GENOMIC DNA]</scope>
    <source>
        <strain evidence="5 6">668</strain>
    </source>
</reference>
<dbReference type="Proteomes" id="UP000053433">
    <property type="component" value="Unassembled WGS sequence"/>
</dbReference>
<feature type="domain" description="HTH cro/C1-type" evidence="4">
    <location>
        <begin position="10"/>
        <end position="64"/>
    </location>
</feature>
<dbReference type="SMART" id="SM00530">
    <property type="entry name" value="HTH_XRE"/>
    <property type="match status" value="1"/>
</dbReference>
<sequence length="114" mass="13264">MDYVILGKNIRKYRQMRGMRQEDLAEICDCGNSHIGQIENARGIPSLDMIVRIANALSVTVDQLLKEYYSEPEKVYLREIAERIEKYPVKQRVYACEGLAEFLNTIEKFSQTDE</sequence>
<dbReference type="AlphaFoldDB" id="A0A0W7TRQ7"/>
<comment type="caution">
    <text evidence="5">The sequence shown here is derived from an EMBL/GenBank/DDBJ whole genome shotgun (WGS) entry which is preliminary data.</text>
</comment>
<dbReference type="SUPFAM" id="SSF47413">
    <property type="entry name" value="lambda repressor-like DNA-binding domains"/>
    <property type="match status" value="1"/>
</dbReference>
<dbReference type="PANTHER" id="PTHR46797">
    <property type="entry name" value="HTH-TYPE TRANSCRIPTIONAL REGULATOR"/>
    <property type="match status" value="1"/>
</dbReference>
<evidence type="ECO:0000259" key="4">
    <source>
        <dbReference type="PROSITE" id="PS50943"/>
    </source>
</evidence>
<keyword evidence="3" id="KW-0804">Transcription</keyword>
<keyword evidence="1" id="KW-0805">Transcription regulation</keyword>
<protein>
    <recommendedName>
        <fullName evidence="4">HTH cro/C1-type domain-containing protein</fullName>
    </recommendedName>
</protein>
<dbReference type="Pfam" id="PF01381">
    <property type="entry name" value="HTH_3"/>
    <property type="match status" value="1"/>
</dbReference>
<dbReference type="InterPro" id="IPR010982">
    <property type="entry name" value="Lambda_DNA-bd_dom_sf"/>
</dbReference>
<dbReference type="GO" id="GO:0003700">
    <property type="term" value="F:DNA-binding transcription factor activity"/>
    <property type="evidence" value="ECO:0007669"/>
    <property type="project" value="TreeGrafter"/>
</dbReference>
<dbReference type="InterPro" id="IPR001387">
    <property type="entry name" value="Cro/C1-type_HTH"/>
</dbReference>
<evidence type="ECO:0000313" key="5">
    <source>
        <dbReference type="EMBL" id="KUE76538.1"/>
    </source>
</evidence>
<organism evidence="5 6">
    <name type="scientific">Ruthenibacterium lactatiformans</name>
    <dbReference type="NCBI Taxonomy" id="1550024"/>
    <lineage>
        <taxon>Bacteria</taxon>
        <taxon>Bacillati</taxon>
        <taxon>Bacillota</taxon>
        <taxon>Clostridia</taxon>
        <taxon>Eubacteriales</taxon>
        <taxon>Oscillospiraceae</taxon>
        <taxon>Ruthenibacterium</taxon>
    </lineage>
</organism>
<evidence type="ECO:0000256" key="2">
    <source>
        <dbReference type="ARBA" id="ARBA00023125"/>
    </source>
</evidence>
<dbReference type="CDD" id="cd00093">
    <property type="entry name" value="HTH_XRE"/>
    <property type="match status" value="1"/>
</dbReference>